<dbReference type="EMBL" id="JABDYF010000001">
    <property type="protein sequence ID" value="MBX5088132.1"/>
    <property type="molecule type" value="Genomic_DNA"/>
</dbReference>
<dbReference type="GeneID" id="66142873"/>
<comment type="caution">
    <text evidence="1">The sequence shown here is derived from an EMBL/GenBank/DDBJ whole genome shotgun (WGS) entry which is preliminary data.</text>
</comment>
<dbReference type="RefSeq" id="WP_207244634.1">
    <property type="nucleotide sequence ID" value="NZ_CP071455.1"/>
</dbReference>
<proteinExistence type="predicted"/>
<keyword evidence="2" id="KW-1185">Reference proteome</keyword>
<protein>
    <submittedName>
        <fullName evidence="1">Uncharacterized protein</fullName>
    </submittedName>
</protein>
<accession>A0ABS7I8H7</accession>
<sequence length="76" mass="7910">MAGPAGYRDGVLFQHAIRGMLSAAADPASAGFRTDYALKTLRGVFEAKVGDKLDAVLRSPGVSEEAAHGGNVYRSS</sequence>
<gene>
    <name evidence="1" type="ORF">HJB60_02935</name>
</gene>
<evidence type="ECO:0000313" key="1">
    <source>
        <dbReference type="EMBL" id="MBX5088132.1"/>
    </source>
</evidence>
<reference evidence="1 2" key="1">
    <citation type="submission" date="2020-04" db="EMBL/GenBank/DDBJ databases">
        <title>Global-level population genomics: horizontal gene transfer, symbiosis and evolution in Rhizobia.</title>
        <authorList>
            <person name="Gai Y."/>
        </authorList>
    </citation>
    <scope>NUCLEOTIDE SEQUENCE [LARGE SCALE GENOMIC DNA]</scope>
    <source>
        <strain evidence="1 2">BLR33</strain>
    </source>
</reference>
<name>A0ABS7I8H7_9HYPH</name>
<dbReference type="Proteomes" id="UP000770629">
    <property type="component" value="Unassembled WGS sequence"/>
</dbReference>
<evidence type="ECO:0000313" key="2">
    <source>
        <dbReference type="Proteomes" id="UP000770629"/>
    </source>
</evidence>
<organism evidence="1 2">
    <name type="scientific">Rhizobium lentis</name>
    <dbReference type="NCBI Taxonomy" id="1138194"/>
    <lineage>
        <taxon>Bacteria</taxon>
        <taxon>Pseudomonadati</taxon>
        <taxon>Pseudomonadota</taxon>
        <taxon>Alphaproteobacteria</taxon>
        <taxon>Hyphomicrobiales</taxon>
        <taxon>Rhizobiaceae</taxon>
        <taxon>Rhizobium/Agrobacterium group</taxon>
        <taxon>Rhizobium</taxon>
    </lineage>
</organism>